<keyword evidence="2 4" id="KW-0808">Transferase</keyword>
<dbReference type="GO" id="GO:0016301">
    <property type="term" value="F:kinase activity"/>
    <property type="evidence" value="ECO:0007669"/>
    <property type="project" value="UniProtKB-KW"/>
</dbReference>
<dbReference type="SUPFAM" id="SSF53613">
    <property type="entry name" value="Ribokinase-like"/>
    <property type="match status" value="1"/>
</dbReference>
<comment type="caution">
    <text evidence="6">The sequence shown here is derived from an EMBL/GenBank/DDBJ whole genome shotgun (WGS) entry which is preliminary data.</text>
</comment>
<evidence type="ECO:0000256" key="4">
    <source>
        <dbReference type="RuleBase" id="RU003704"/>
    </source>
</evidence>
<feature type="domain" description="Carbohydrate kinase PfkB" evidence="5">
    <location>
        <begin position="6"/>
        <end position="288"/>
    </location>
</feature>
<evidence type="ECO:0000259" key="5">
    <source>
        <dbReference type="Pfam" id="PF00294"/>
    </source>
</evidence>
<dbReference type="InterPro" id="IPR011611">
    <property type="entry name" value="PfkB_dom"/>
</dbReference>
<keyword evidence="7" id="KW-1185">Reference proteome</keyword>
<evidence type="ECO:0000256" key="1">
    <source>
        <dbReference type="ARBA" id="ARBA00010688"/>
    </source>
</evidence>
<sequence>MLKNYDVVAVGSGNIDLIFRVPRLPGNDDKVVGEKIAESPGGTVANSACMMATLGLKVISLSSAGDDRYGESIINDFARHGVETKYIQINPGQSPNMAIIILDDSGEKSLIYAPGNHCEWDQETAFNAIGASKVMYTMPGDLEKYAIQAKYARSQGTKVAVDIEPHIATNKQQMADILNLADIAIFNRDGFIASSKCDPDWPVLHAMRRKYSLSALVVTCGAKGVMAVTEDEEAEHPGFRVPVVDTTGAGDIFNAAFIYSWIHHYPLRSAVEFSCAAAALNIMKLGARGQLGRPEEIERFISSANREV</sequence>
<evidence type="ECO:0000313" key="7">
    <source>
        <dbReference type="Proteomes" id="UP000706580"/>
    </source>
</evidence>
<evidence type="ECO:0000256" key="3">
    <source>
        <dbReference type="ARBA" id="ARBA00022777"/>
    </source>
</evidence>
<name>A0ABS7RXK8_9ENTR</name>
<dbReference type="Gene3D" id="3.40.1190.20">
    <property type="match status" value="1"/>
</dbReference>
<organism evidence="6 7">
    <name type="scientific">Leclercia barmai</name>
    <dbReference type="NCBI Taxonomy" id="2785629"/>
    <lineage>
        <taxon>Bacteria</taxon>
        <taxon>Pseudomonadati</taxon>
        <taxon>Pseudomonadota</taxon>
        <taxon>Gammaproteobacteria</taxon>
        <taxon>Enterobacterales</taxon>
        <taxon>Enterobacteriaceae</taxon>
        <taxon>Leclercia</taxon>
    </lineage>
</organism>
<reference evidence="6 7" key="1">
    <citation type="submission" date="2020-11" db="EMBL/GenBank/DDBJ databases">
        <title>Draft Genome of Enterobacter sp. strain EMC7.</title>
        <authorList>
            <person name="Barman P."/>
            <person name="Sinha S."/>
            <person name="Sen S."/>
            <person name="Chakraborty R."/>
        </authorList>
    </citation>
    <scope>NUCLEOTIDE SEQUENCE [LARGE SCALE GENOMIC DNA]</scope>
    <source>
        <strain evidence="6 7">EMC7</strain>
    </source>
</reference>
<evidence type="ECO:0000256" key="2">
    <source>
        <dbReference type="ARBA" id="ARBA00022679"/>
    </source>
</evidence>
<dbReference type="EMBL" id="JADMNK010000007">
    <property type="protein sequence ID" value="MBZ0058982.1"/>
    <property type="molecule type" value="Genomic_DNA"/>
</dbReference>
<accession>A0ABS7RXK8</accession>
<dbReference type="PROSITE" id="PS00584">
    <property type="entry name" value="PFKB_KINASES_2"/>
    <property type="match status" value="1"/>
</dbReference>
<protein>
    <submittedName>
        <fullName evidence="6">Carbohydrate kinase family protein</fullName>
    </submittedName>
</protein>
<evidence type="ECO:0000313" key="6">
    <source>
        <dbReference type="EMBL" id="MBZ0058982.1"/>
    </source>
</evidence>
<dbReference type="InterPro" id="IPR002173">
    <property type="entry name" value="Carboh/pur_kinase_PfkB_CS"/>
</dbReference>
<keyword evidence="3 4" id="KW-0418">Kinase</keyword>
<dbReference type="Proteomes" id="UP000706580">
    <property type="component" value="Unassembled WGS sequence"/>
</dbReference>
<dbReference type="Pfam" id="PF00294">
    <property type="entry name" value="PfkB"/>
    <property type="match status" value="1"/>
</dbReference>
<proteinExistence type="inferred from homology"/>
<gene>
    <name evidence="6" type="ORF">ITX56_14430</name>
</gene>
<dbReference type="InterPro" id="IPR002139">
    <property type="entry name" value="Ribo/fructo_kinase"/>
</dbReference>
<dbReference type="PANTHER" id="PTHR10584">
    <property type="entry name" value="SUGAR KINASE"/>
    <property type="match status" value="1"/>
</dbReference>
<dbReference type="PRINTS" id="PR00990">
    <property type="entry name" value="RIBOKINASE"/>
</dbReference>
<comment type="similarity">
    <text evidence="1 4">Belongs to the carbohydrate kinase PfkB family.</text>
</comment>
<dbReference type="RefSeq" id="WP_223074907.1">
    <property type="nucleotide sequence ID" value="NZ_JADMNK010000007.1"/>
</dbReference>
<dbReference type="InterPro" id="IPR029056">
    <property type="entry name" value="Ribokinase-like"/>
</dbReference>
<dbReference type="PANTHER" id="PTHR10584:SF166">
    <property type="entry name" value="RIBOKINASE"/>
    <property type="match status" value="1"/>
</dbReference>